<reference evidence="2" key="1">
    <citation type="journal article" date="2019" name="Int. J. Syst. Evol. Microbiol.">
        <title>The Global Catalogue of Microorganisms (GCM) 10K type strain sequencing project: providing services to taxonomists for standard genome sequencing and annotation.</title>
        <authorList>
            <consortium name="The Broad Institute Genomics Platform"/>
            <consortium name="The Broad Institute Genome Sequencing Center for Infectious Disease"/>
            <person name="Wu L."/>
            <person name="Ma J."/>
        </authorList>
    </citation>
    <scope>NUCLEOTIDE SEQUENCE [LARGE SCALE GENOMIC DNA]</scope>
    <source>
        <strain evidence="2">NBRC 112502</strain>
    </source>
</reference>
<keyword evidence="2" id="KW-1185">Reference proteome</keyword>
<comment type="caution">
    <text evidence="1">The sequence shown here is derived from an EMBL/GenBank/DDBJ whole genome shotgun (WGS) entry which is preliminary data.</text>
</comment>
<dbReference type="Proteomes" id="UP001156641">
    <property type="component" value="Unassembled WGS sequence"/>
</dbReference>
<evidence type="ECO:0000313" key="2">
    <source>
        <dbReference type="Proteomes" id="UP001156641"/>
    </source>
</evidence>
<proteinExistence type="predicted"/>
<protein>
    <submittedName>
        <fullName evidence="1">Uncharacterized protein</fullName>
    </submittedName>
</protein>
<sequence>MILPTAEDMLRTIEGTFDTVIRPTLTGTTERSAAATISHLLRLARLRLEREGQVLYDDIAALRALLTHIRTYLAGIGEAAAVAALDPALEPKPLAEGQYPTLTLAGQQASGLRGALETALARLQEIRDVHGAAADYQQLRAAIRTYMAEQLRRESELIEPAFWGQGPRR</sequence>
<organism evidence="1 2">
    <name type="scientific">Acidocella aquatica</name>
    <dbReference type="NCBI Taxonomy" id="1922313"/>
    <lineage>
        <taxon>Bacteria</taxon>
        <taxon>Pseudomonadati</taxon>
        <taxon>Pseudomonadota</taxon>
        <taxon>Alphaproteobacteria</taxon>
        <taxon>Acetobacterales</taxon>
        <taxon>Acidocellaceae</taxon>
        <taxon>Acidocella</taxon>
    </lineage>
</organism>
<gene>
    <name evidence="1" type="ORF">GCM10010909_01420</name>
</gene>
<dbReference type="EMBL" id="BSOS01000005">
    <property type="protein sequence ID" value="GLR65464.1"/>
    <property type="molecule type" value="Genomic_DNA"/>
</dbReference>
<dbReference type="RefSeq" id="WP_284255954.1">
    <property type="nucleotide sequence ID" value="NZ_BSOS01000005.1"/>
</dbReference>
<evidence type="ECO:0000313" key="1">
    <source>
        <dbReference type="EMBL" id="GLR65464.1"/>
    </source>
</evidence>
<accession>A0ABQ5ZZU6</accession>
<name>A0ABQ5ZZU6_9PROT</name>